<dbReference type="Pfam" id="PF00626">
    <property type="entry name" value="Gelsolin"/>
    <property type="match status" value="1"/>
</dbReference>
<dbReference type="GO" id="GO:0005737">
    <property type="term" value="C:cytoplasm"/>
    <property type="evidence" value="ECO:0007669"/>
    <property type="project" value="TreeGrafter"/>
</dbReference>
<dbReference type="WBParaSite" id="HCON_00167800-00001">
    <property type="protein sequence ID" value="HCON_00167800-00001"/>
    <property type="gene ID" value="HCON_00167800"/>
</dbReference>
<dbReference type="OrthoDB" id="5861020at2759"/>
<dbReference type="PANTHER" id="PTHR11977">
    <property type="entry name" value="VILLIN"/>
    <property type="match status" value="1"/>
</dbReference>
<proteinExistence type="predicted"/>
<dbReference type="InterPro" id="IPR007122">
    <property type="entry name" value="Villin/Gelsolin"/>
</dbReference>
<dbReference type="AlphaFoldDB" id="A0A7I5EDQ3"/>
<dbReference type="InterPro" id="IPR029006">
    <property type="entry name" value="ADF-H/Gelsolin-like_dom_sf"/>
</dbReference>
<dbReference type="GO" id="GO:0051014">
    <property type="term" value="P:actin filament severing"/>
    <property type="evidence" value="ECO:0007669"/>
    <property type="project" value="TreeGrafter"/>
</dbReference>
<organism evidence="3 4">
    <name type="scientific">Haemonchus contortus</name>
    <name type="common">Barber pole worm</name>
    <dbReference type="NCBI Taxonomy" id="6289"/>
    <lineage>
        <taxon>Eukaryota</taxon>
        <taxon>Metazoa</taxon>
        <taxon>Ecdysozoa</taxon>
        <taxon>Nematoda</taxon>
        <taxon>Chromadorea</taxon>
        <taxon>Rhabditida</taxon>
        <taxon>Rhabditina</taxon>
        <taxon>Rhabditomorpha</taxon>
        <taxon>Strongyloidea</taxon>
        <taxon>Trichostrongylidae</taxon>
        <taxon>Haemonchus</taxon>
    </lineage>
</organism>
<accession>A0A7I5EDQ3</accession>
<protein>
    <submittedName>
        <fullName evidence="4">Gelsolin-like domain-containing protein</fullName>
    </submittedName>
</protein>
<dbReference type="Proteomes" id="UP000025227">
    <property type="component" value="Unplaced"/>
</dbReference>
<dbReference type="GO" id="GO:0008154">
    <property type="term" value="P:actin polymerization or depolymerization"/>
    <property type="evidence" value="ECO:0007669"/>
    <property type="project" value="TreeGrafter"/>
</dbReference>
<evidence type="ECO:0000313" key="3">
    <source>
        <dbReference type="Proteomes" id="UP000025227"/>
    </source>
</evidence>
<dbReference type="Gene3D" id="3.40.20.10">
    <property type="entry name" value="Severin"/>
    <property type="match status" value="1"/>
</dbReference>
<keyword evidence="3" id="KW-1185">Reference proteome</keyword>
<dbReference type="InterPro" id="IPR007123">
    <property type="entry name" value="Gelsolin-like_dom"/>
</dbReference>
<reference evidence="4" key="1">
    <citation type="submission" date="2020-12" db="UniProtKB">
        <authorList>
            <consortium name="WormBaseParasite"/>
        </authorList>
    </citation>
    <scope>IDENTIFICATION</scope>
    <source>
        <strain evidence="4">MHco3</strain>
    </source>
</reference>
<dbReference type="GO" id="GO:0051015">
    <property type="term" value="F:actin filament binding"/>
    <property type="evidence" value="ECO:0007669"/>
    <property type="project" value="InterPro"/>
</dbReference>
<dbReference type="SUPFAM" id="SSF55753">
    <property type="entry name" value="Actin depolymerizing proteins"/>
    <property type="match status" value="1"/>
</dbReference>
<name>A0A7I5EDQ3_HAECO</name>
<keyword evidence="1" id="KW-0677">Repeat</keyword>
<dbReference type="GO" id="GO:0051016">
    <property type="term" value="P:barbed-end actin filament capping"/>
    <property type="evidence" value="ECO:0007669"/>
    <property type="project" value="TreeGrafter"/>
</dbReference>
<evidence type="ECO:0000313" key="4">
    <source>
        <dbReference type="WBParaSite" id="HCON_00167800-00001"/>
    </source>
</evidence>
<dbReference type="GO" id="GO:0005546">
    <property type="term" value="F:phosphatidylinositol-4,5-bisphosphate binding"/>
    <property type="evidence" value="ECO:0007669"/>
    <property type="project" value="TreeGrafter"/>
</dbReference>
<sequence>MLRFGEWVDNKTKKVLEPRLFQVPDESGRMMVEEIANYDQESLDGDDVMILDALNIIYVWIGAAMTK</sequence>
<evidence type="ECO:0000256" key="1">
    <source>
        <dbReference type="ARBA" id="ARBA00022737"/>
    </source>
</evidence>
<dbReference type="PANTHER" id="PTHR11977:SF123">
    <property type="entry name" value="GELSOLIN"/>
    <property type="match status" value="1"/>
</dbReference>
<dbReference type="GO" id="GO:0015629">
    <property type="term" value="C:actin cytoskeleton"/>
    <property type="evidence" value="ECO:0007669"/>
    <property type="project" value="TreeGrafter"/>
</dbReference>
<evidence type="ECO:0000259" key="2">
    <source>
        <dbReference type="Pfam" id="PF00626"/>
    </source>
</evidence>
<feature type="domain" description="Gelsolin-like" evidence="2">
    <location>
        <begin position="32"/>
        <end position="64"/>
    </location>
</feature>